<name>A0A292PV01_9PEZI</name>
<dbReference type="Proteomes" id="UP001412239">
    <property type="component" value="Unassembled WGS sequence"/>
</dbReference>
<dbReference type="PANTHER" id="PTHR31017:SF1">
    <property type="entry name" value="LATE SECRETORY PATHWAY PROTEIN AVL9 HOMOLOG"/>
    <property type="match status" value="1"/>
</dbReference>
<feature type="compositionally biased region" description="Low complexity" evidence="2">
    <location>
        <begin position="834"/>
        <end position="867"/>
    </location>
</feature>
<feature type="compositionally biased region" description="Polar residues" evidence="2">
    <location>
        <begin position="964"/>
        <end position="974"/>
    </location>
</feature>
<dbReference type="GO" id="GO:0005737">
    <property type="term" value="C:cytoplasm"/>
    <property type="evidence" value="ECO:0007669"/>
    <property type="project" value="TreeGrafter"/>
</dbReference>
<dbReference type="EMBL" id="LN891051">
    <property type="protein sequence ID" value="CUS10300.1"/>
    <property type="molecule type" value="Genomic_DNA"/>
</dbReference>
<dbReference type="InterPro" id="IPR037516">
    <property type="entry name" value="Tripartite_DENN"/>
</dbReference>
<feature type="region of interest" description="Disordered" evidence="2">
    <location>
        <begin position="575"/>
        <end position="608"/>
    </location>
</feature>
<evidence type="ECO:0000313" key="4">
    <source>
        <dbReference type="EMBL" id="CUS10300.1"/>
    </source>
</evidence>
<feature type="region of interest" description="Disordered" evidence="2">
    <location>
        <begin position="722"/>
        <end position="989"/>
    </location>
</feature>
<feature type="region of interest" description="Disordered" evidence="2">
    <location>
        <begin position="623"/>
        <end position="642"/>
    </location>
</feature>
<feature type="region of interest" description="Disordered" evidence="2">
    <location>
        <begin position="509"/>
        <end position="544"/>
    </location>
</feature>
<feature type="compositionally biased region" description="Basic and acidic residues" evidence="2">
    <location>
        <begin position="722"/>
        <end position="759"/>
    </location>
</feature>
<feature type="compositionally biased region" description="Pro residues" evidence="2">
    <location>
        <begin position="694"/>
        <end position="708"/>
    </location>
</feature>
<sequence>MDRPQRSPVVTIVGFHHARGPEVETWIGLESEEDISDWPLLPFLALADGAHASEEDFSYFTLKHTTPTGPTTLFGISCTRQLDASELTDRPSDVTRSTVQKAVVVIADSPTFFFSHLKQQLSAVTTAWFAQRNFEDLDIIRKFQESLRASIRDYETDRSRDQFVGLSLREFVYEFKHQSLVLFKCALLQPKMLFFGSSCERLCMTQFSLLSLIPGLLRNLEDCGDPDMNSYESKLKKPTSVKTSDRKSQVTVLTFMGLPLQIFGKGSLFGPYTPLQQLDVLADFGTKSYIVGSTNSLLLQQRDRYSDILVNLDDKNINITSSSLRAALSLSAADRRWIDVLVQSVSESWDESDPTRPKTMGFTGSEDYIRLQFEEYILSMVSSVKYHLFLEKHAGSESNLFLPDIALDGDPANDFQMDWVDAWKKTENFRIFQKFTDSELFDLVPPKHVMAGGLTMEDVQRRILQQMQELRLEEKVQNSKEVLAKTLANGRVNVSTVFNNLSKNVEKFREQRKSQSQDSMQKITIETGERPSTDSNPSTTAPSTVVSPVLADASSRAGAYFSSWAAWAGEKRKKFAQTPISPPPEPVMGDGSDRSLPKPPAVDPPKNSFEEAIFDSRSRAVYTASSGRSSPHTTSVSGSAAPTNVVIKDLDKGRGIGLGIVDAGLQSPPAPSKPLAETRKEPEPVFEEKMEVPPSGPAPTAAPAPVPAPVVEERKKVPFVEERRSDPVVVEEGKRPIRREEKRTVPVEEKKAPVVEEQKPPPITRRRTERTIPDETKDEIEDKEAQWRERIARRMERARSIEQGEERREERKARRAEEVAPQPQERAPTPTTLSRVPTPTTPGRVPSPTAHGRARTPTTPSRAPTRPIGSRPMPPSSRVTPDPTNVNTEPSRLEPKRTNSPVFDPARVARQHTRAESTASILNREKPRVDPNRPSASGIPAETRPKRFSLPRDEARNEARKSLHNSNTPTVDNPSRSAFAARRAMFEKK</sequence>
<feature type="compositionally biased region" description="Basic and acidic residues" evidence="2">
    <location>
        <begin position="676"/>
        <end position="691"/>
    </location>
</feature>
<evidence type="ECO:0000313" key="5">
    <source>
        <dbReference type="Proteomes" id="UP001412239"/>
    </source>
</evidence>
<feature type="compositionally biased region" description="Polar residues" evidence="2">
    <location>
        <begin position="877"/>
        <end position="890"/>
    </location>
</feature>
<comment type="similarity">
    <text evidence="1">Belongs to the AVL9 family.</text>
</comment>
<feature type="region of interest" description="Disordered" evidence="2">
    <location>
        <begin position="660"/>
        <end position="709"/>
    </location>
</feature>
<accession>A0A292PV01</accession>
<dbReference type="InterPro" id="IPR018307">
    <property type="entry name" value="ABL9/DENND6_dom"/>
</dbReference>
<dbReference type="PANTHER" id="PTHR31017">
    <property type="entry name" value="LATE SECRETORY PATHWAY PROTEIN AVL9-RELATED"/>
    <property type="match status" value="1"/>
</dbReference>
<feature type="compositionally biased region" description="Polar residues" evidence="2">
    <location>
        <begin position="533"/>
        <end position="544"/>
    </location>
</feature>
<dbReference type="Pfam" id="PF09794">
    <property type="entry name" value="Avl9"/>
    <property type="match status" value="1"/>
</dbReference>
<protein>
    <recommendedName>
        <fullName evidence="3">UDENN domain-containing protein</fullName>
    </recommendedName>
</protein>
<organism evidence="4 5">
    <name type="scientific">Tuber aestivum</name>
    <name type="common">summer truffle</name>
    <dbReference type="NCBI Taxonomy" id="59557"/>
    <lineage>
        <taxon>Eukaryota</taxon>
        <taxon>Fungi</taxon>
        <taxon>Dikarya</taxon>
        <taxon>Ascomycota</taxon>
        <taxon>Pezizomycotina</taxon>
        <taxon>Pezizomycetes</taxon>
        <taxon>Pezizales</taxon>
        <taxon>Tuberaceae</taxon>
        <taxon>Tuber</taxon>
    </lineage>
</organism>
<dbReference type="AlphaFoldDB" id="A0A292PV01"/>
<evidence type="ECO:0000256" key="2">
    <source>
        <dbReference type="SAM" id="MobiDB-lite"/>
    </source>
</evidence>
<feature type="domain" description="UDENN" evidence="3">
    <location>
        <begin position="8"/>
        <end position="446"/>
    </location>
</feature>
<dbReference type="PROSITE" id="PS50211">
    <property type="entry name" value="DENN"/>
    <property type="match status" value="1"/>
</dbReference>
<reference evidence="4" key="1">
    <citation type="submission" date="2015-10" db="EMBL/GenBank/DDBJ databases">
        <authorList>
            <person name="Regsiter A."/>
            <person name="william w."/>
        </authorList>
    </citation>
    <scope>NUCLEOTIDE SEQUENCE</scope>
    <source>
        <strain evidence="4">Montdore</strain>
    </source>
</reference>
<feature type="compositionally biased region" description="Basic and acidic residues" evidence="2">
    <location>
        <begin position="783"/>
        <end position="818"/>
    </location>
</feature>
<dbReference type="InterPro" id="IPR051731">
    <property type="entry name" value="DENND11/AVL9_GEFs"/>
</dbReference>
<gene>
    <name evidence="4" type="ORF">GSTUAT00005670001</name>
</gene>
<evidence type="ECO:0000259" key="3">
    <source>
        <dbReference type="PROSITE" id="PS50211"/>
    </source>
</evidence>
<feature type="compositionally biased region" description="Basic and acidic residues" evidence="2">
    <location>
        <begin position="950"/>
        <end position="961"/>
    </location>
</feature>
<proteinExistence type="inferred from homology"/>
<keyword evidence="5" id="KW-1185">Reference proteome</keyword>
<evidence type="ECO:0000256" key="1">
    <source>
        <dbReference type="ARBA" id="ARBA00038178"/>
    </source>
</evidence>